<protein>
    <recommendedName>
        <fullName evidence="5">Cell surface protein</fullName>
    </recommendedName>
</protein>
<comment type="caution">
    <text evidence="3">The sequence shown here is derived from an EMBL/GenBank/DDBJ whole genome shotgun (WGS) entry which is preliminary data.</text>
</comment>
<name>A0AA43P419_9BIFI</name>
<gene>
    <name evidence="3" type="ORF">OB951_00055</name>
</gene>
<keyword evidence="2" id="KW-1133">Transmembrane helix</keyword>
<dbReference type="Proteomes" id="UP001161916">
    <property type="component" value="Unassembled WGS sequence"/>
</dbReference>
<proteinExistence type="predicted"/>
<keyword evidence="2" id="KW-0472">Membrane</keyword>
<dbReference type="EMBL" id="JAOPMH010000001">
    <property type="protein sequence ID" value="MDH7889022.1"/>
    <property type="molecule type" value="Genomic_DNA"/>
</dbReference>
<evidence type="ECO:0000313" key="4">
    <source>
        <dbReference type="Proteomes" id="UP001161916"/>
    </source>
</evidence>
<evidence type="ECO:0000256" key="2">
    <source>
        <dbReference type="SAM" id="Phobius"/>
    </source>
</evidence>
<feature type="compositionally biased region" description="Basic and acidic residues" evidence="1">
    <location>
        <begin position="2528"/>
        <end position="2544"/>
    </location>
</feature>
<feature type="region of interest" description="Disordered" evidence="1">
    <location>
        <begin position="2172"/>
        <end position="2202"/>
    </location>
</feature>
<accession>A0AA43P419</accession>
<feature type="region of interest" description="Disordered" evidence="1">
    <location>
        <begin position="2523"/>
        <end position="2548"/>
    </location>
</feature>
<feature type="region of interest" description="Disordered" evidence="1">
    <location>
        <begin position="526"/>
        <end position="545"/>
    </location>
</feature>
<reference evidence="3" key="1">
    <citation type="submission" date="2022-09" db="EMBL/GenBank/DDBJ databases">
        <authorList>
            <person name="Orihara K."/>
        </authorList>
    </citation>
    <scope>NUCLEOTIDE SEQUENCE</scope>
    <source>
        <strain evidence="3">YIT 13062</strain>
    </source>
</reference>
<sequence>MVNPLSKTLRKDKPPILKRVGRAAAALATATATLLSGVLTTGTAFATTTLGLPGYNTNASFRVTYSNGLSMYGEQVIGPIAMKDGRYAYCREASVVTDLNPNNGTWSETSDPTAQKLAYIADKYRNDGSDLTQAAITYLVHMHFDNSGGQEYMAAVGRAGLKNGNWNDVVNTANRMWNEAAVPAGAHASAAYTQGKRRGTVNPGIIDSSGHYIGGVQYTLHLNGPAKFDQNNSNTLSGVTNGGEQHIPWTATGNGNVTYTVTCPKYKAALLNSPSQDLFKAADPENATSSVSFKVERDFQPTVTTSVSKKQLTRGSPVQDNVTSGVATSDDEWADNVPVKFKGYYFVGDSKHILQIIKKNNGENPTDYLKRLRETDGIRQVAAATTSFTGSGQTNKVTAKAATGAIDYDSVNGLDDYQVSDEDAGLFGTWVWVEVKSDQSQQDYIKGDYIDEFGKAQETSVSVLPPNHDSTVLEQESGMNKDILDEINISRLPSDYGKFTGNTDYGFNADAKAKIRVWWTGSGTGNKNEDEKYVPSTEEEPTPDANHKLIGEWEVPAMNGKYKVGGGKIILYPSDGSDAKTVADNVNIKAATKAECGYYVFIYDFPGSDRAQGFKSAYNNPWERSFISQEAQTVTLTTNVNKTTVTQGEKFYDTATIAGSVPRGSYVTFTAYDAVTGNPDVSTNKLLDNNRVNVTDEQADHSDTTQFEVKSPEISTSKIGKVYWVAKLYNDEGDALAGHAIGLENETVEVVGPSLTTKTSTQQTYVGRPFHDTAVINNKIDAGAYLTFTAYDAVSGKPDTNATKLLDNKRVDIPADKIASSGAGKSITVDSPDVTATKSGIVYWKATLYNRGGMELATHELGATGESVLIKNPSITTKVSKEQVSINEEFADTATINGELSSGDYVTFDAYAPVSDAPNAQGAKLLDSERVNIPAKDVSASQNGQAITVTSPKTHATEGGNVYWKATLHRANGAVLATHDLGVAGETVQVKYPTITTHVSSTSVGVGEDFSDTAEIKGVVHAGDFVVFRAYDAVGEKPDTNASLLLKDQKVNITAAQAEASAQNKTVTVKSKTVNTMNGGNVYWKATLYDRQGRQLATHDLGLPEETVTVRPPTITTQVTKTKVKPSEEFSDKATVNGKVLKGSYVTFTAYDAVSGDPDTNAPKLLDNVRVNIKDADAEASATKSFTVTSPVTHTDKSGSVYWVAALWSPQGKQLATHELGLPSETVQVNPGGIVTSNAQKMGATGEQLYDEITVYDETSEAESADGQVHEGEGNSNPTGVIGRIPQGSTVTVEMYRQAKEDNGDNGLFKIAEKTVTLDTNNFTAIKAGQEGNRPGKLTVKVTDPSFKTSKAGMVYWKTTLKTPQGGVLDQHIYGEYGSDHKTGYKSYERTPVQKYSTTVSKKWLSDANGNYEDKTTQIYDVLHQTSYEQYDGESINGDTYTTGDSAQTAKGAKVQFEIWAKDGANAGRMVKQYNAEDLPKVRTLAKSEDPDENHPYVGEDMLDNYQNVKSSTFTIPSDWSANRYYYRVKITVPTTTPGTGNDPTDNNRDVVWYGGDDESEEFDVIHMDTTSTEPLWLDSMNVSDEITLKGNIPAGSQYEAELWRTSKDGNVRKDAATKQDDSDHNGIASEKVATTGRVDVPSKAVGAHLNGVTFRSKSVKNPGVGSYIWRVKIYTPEMPHKDGNGVGTGGDTSMNPSFGVITKEWMTAAKATTQADDTQAGDYWQNATAKQKGNGDGYADRWLLFDGRNVASEKFEVVKLTTNVTGTPNIHTSEGEHYVDVTNGNDVNDKLTITGYMLRDYKVAFKLYKQAENQTADKDTVVKTLDPVALTEAQKTLDSATVHLTEPADYYWQWVFTKPDGTAFQPDNTNPAVSDKRIKDESFHAVRVTTSTYKWASKNGTVQDVARLEGHLPENATLTFEMHDYATGKKVASTKTATLKELGFDKSSIDQQLTSPSLKVPDAIDYYWVEVLNLPKDDQNTPLHTGKDKVKNESFRSIEAQTDVATERYVGTVVKDHADLTNVKWKQSGDIRDDLTQGLDARWFLYKQGDGDVKTDKKILTGDYVHLASGQTEAYGPEHKMDEVGDYYWVIEISDPSENHKVVKLGTQRDPRESFRIVKASSEAQVAQQVNKPTKDTVTITGHPAEGTLVSWNLYKTNNADDDNYLIDKTEQQQGEGEDEGEGSDGTDADAEPQSDNGEASDSMLVASYQTPADGAHLITAEEAAEALKNGKVTVESPEYTPTEVGEYYWVFSLTSPTKNLAGGGQPNKPQNDTDASHLESEDFFTDRAHVADETVQIIDATTKTKPLGHVGEKFHDTVLLQGRVPEGSQADATLYRQVEGDDSSKDEEVLTTKRTTLSEGQTFADLEDVTVDKTGVYYWREHVYVPTKHTTSADHGKKVEVEKTPTITGKPRVSNETVSVVNVTTTTHRLEASGTKLQDKAKIEGDVVDGSYIIFTLWKQADGDDSSKDEKVFVSDKVMLKAGQKEAVSPTYEVKETGTYYWRESIYNPVEDTDIPPCVPPTGNTDEDHPCDTPAHTEKPRTPGETTDVVKVTTKAQANGTATKPVKDTALIEGRIPNDDYELVFELWKQNGDDVKDDRKVATTDAVNVPKNAATVDSPEVTPTDAGTYYWREKLVEKSTNRLVHYGDARVPGETVIVGELAKTGIIGGLIIPIVGMFAVLGLGLAVVSTGKRRIASLANGAHMSGSTR</sequence>
<feature type="region of interest" description="Disordered" evidence="1">
    <location>
        <begin position="1262"/>
        <end position="1285"/>
    </location>
</feature>
<evidence type="ECO:0000256" key="1">
    <source>
        <dbReference type="SAM" id="MobiDB-lite"/>
    </source>
</evidence>
<reference evidence="3" key="2">
    <citation type="journal article" date="2023" name="Gut Microbes">
        <title>Characterization of Bifidobacterium kashiwanohense that utilizes both milk- and plant-derived oligosaccharides.</title>
        <authorList>
            <person name="Orihara K."/>
            <person name="Yahagi K."/>
            <person name="Saito Y."/>
            <person name="Watanabe Y."/>
            <person name="Sasai T."/>
            <person name="Hara T."/>
            <person name="Tsukuda N."/>
            <person name="Oki K."/>
            <person name="Fujimoto J."/>
            <person name="Matsuki T."/>
        </authorList>
    </citation>
    <scope>NUCLEOTIDE SEQUENCE</scope>
    <source>
        <strain evidence="3">YIT 13062</strain>
    </source>
</reference>
<dbReference type="RefSeq" id="WP_281105217.1">
    <property type="nucleotide sequence ID" value="NZ_JAOPMH010000001.1"/>
</dbReference>
<feature type="transmembrane region" description="Helical" evidence="2">
    <location>
        <begin position="2668"/>
        <end position="2690"/>
    </location>
</feature>
<feature type="compositionally biased region" description="Acidic residues" evidence="1">
    <location>
        <begin position="2177"/>
        <end position="2194"/>
    </location>
</feature>
<evidence type="ECO:0000313" key="3">
    <source>
        <dbReference type="EMBL" id="MDH7889022.1"/>
    </source>
</evidence>
<organism evidence="3 4">
    <name type="scientific">Bifidobacterium catenulatum subsp. kashiwanohense</name>
    <dbReference type="NCBI Taxonomy" id="630129"/>
    <lineage>
        <taxon>Bacteria</taxon>
        <taxon>Bacillati</taxon>
        <taxon>Actinomycetota</taxon>
        <taxon>Actinomycetes</taxon>
        <taxon>Bifidobacteriales</taxon>
        <taxon>Bifidobacteriaceae</taxon>
        <taxon>Bifidobacterium</taxon>
    </lineage>
</organism>
<keyword evidence="2" id="KW-0812">Transmembrane</keyword>
<evidence type="ECO:0008006" key="5">
    <source>
        <dbReference type="Google" id="ProtNLM"/>
    </source>
</evidence>